<reference evidence="1 2" key="1">
    <citation type="journal article" date="2016" name="Genome Announc.">
        <title>Draft Genome Sequence of the Thermotolerant Cyanobacterium Desertifilum sp. IPPAS B-1220.</title>
        <authorList>
            <person name="Mironov K.S."/>
            <person name="Sinetova M.A."/>
            <person name="Bolatkhan K."/>
            <person name="Zayadan B.K."/>
            <person name="Ustinova V.V."/>
            <person name="Kupriyanova E.V."/>
            <person name="Skrypnik A.N."/>
            <person name="Gogoleva N.E."/>
            <person name="Gogolev Y.V."/>
            <person name="Los D.A."/>
        </authorList>
    </citation>
    <scope>NUCLEOTIDE SEQUENCE [LARGE SCALE GENOMIC DNA]</scope>
    <source>
        <strain evidence="1 2">IPPAS B-1220</strain>
    </source>
</reference>
<gene>
    <name evidence="1" type="ORF">BH720_018770</name>
</gene>
<sequence>MSGGVMAIAFSLPSSFGISAIAGTPEAIAEVPHSYTGQYLKHVLQQYTPQPKVQNGGID</sequence>
<evidence type="ECO:0000313" key="2">
    <source>
        <dbReference type="Proteomes" id="UP000095472"/>
    </source>
</evidence>
<evidence type="ECO:0000313" key="1">
    <source>
        <dbReference type="EMBL" id="XPM67413.1"/>
    </source>
</evidence>
<proteinExistence type="predicted"/>
<dbReference type="EMBL" id="CP182909">
    <property type="protein sequence ID" value="XPM67413.1"/>
    <property type="molecule type" value="Genomic_DNA"/>
</dbReference>
<protein>
    <submittedName>
        <fullName evidence="1">Uncharacterized protein</fullName>
    </submittedName>
</protein>
<accession>A0ACD5H2S7</accession>
<dbReference type="Proteomes" id="UP000095472">
    <property type="component" value="Chromosome"/>
</dbReference>
<name>A0ACD5H2S7_9CYAN</name>
<organism evidence="1 2">
    <name type="scientific">Desertifilum tharense IPPAS B-1220</name>
    <dbReference type="NCBI Taxonomy" id="1781255"/>
    <lineage>
        <taxon>Bacteria</taxon>
        <taxon>Bacillati</taxon>
        <taxon>Cyanobacteriota</taxon>
        <taxon>Cyanophyceae</taxon>
        <taxon>Desertifilales</taxon>
        <taxon>Desertifilaceae</taxon>
        <taxon>Desertifilum</taxon>
    </lineage>
</organism>
<keyword evidence="2" id="KW-1185">Reference proteome</keyword>